<dbReference type="AlphaFoldDB" id="E3QZ25"/>
<reference evidence="2" key="1">
    <citation type="journal article" date="2012" name="Nat. Genet.">
        <title>Lifestyle transitions in plant pathogenic Colletotrichum fungi deciphered by genome and transcriptome analyses.</title>
        <authorList>
            <person name="O'Connell R.J."/>
            <person name="Thon M.R."/>
            <person name="Hacquard S."/>
            <person name="Amyotte S.G."/>
            <person name="Kleemann J."/>
            <person name="Torres M.F."/>
            <person name="Damm U."/>
            <person name="Buiate E.A."/>
            <person name="Epstein L."/>
            <person name="Alkan N."/>
            <person name="Altmueller J."/>
            <person name="Alvarado-Balderrama L."/>
            <person name="Bauser C.A."/>
            <person name="Becker C."/>
            <person name="Birren B.W."/>
            <person name="Chen Z."/>
            <person name="Choi J."/>
            <person name="Crouch J.A."/>
            <person name="Duvick J.P."/>
            <person name="Farman M.A."/>
            <person name="Gan P."/>
            <person name="Heiman D."/>
            <person name="Henrissat B."/>
            <person name="Howard R.J."/>
            <person name="Kabbage M."/>
            <person name="Koch C."/>
            <person name="Kracher B."/>
            <person name="Kubo Y."/>
            <person name="Law A.D."/>
            <person name="Lebrun M.-H."/>
            <person name="Lee Y.-H."/>
            <person name="Miyara I."/>
            <person name="Moore N."/>
            <person name="Neumann U."/>
            <person name="Nordstroem K."/>
            <person name="Panaccione D.G."/>
            <person name="Panstruga R."/>
            <person name="Place M."/>
            <person name="Proctor R.H."/>
            <person name="Prusky D."/>
            <person name="Rech G."/>
            <person name="Reinhardt R."/>
            <person name="Rollins J.A."/>
            <person name="Rounsley S."/>
            <person name="Schardl C.L."/>
            <person name="Schwartz D.C."/>
            <person name="Shenoy N."/>
            <person name="Shirasu K."/>
            <person name="Sikhakolli U.R."/>
            <person name="Stueber K."/>
            <person name="Sukno S.A."/>
            <person name="Sweigard J.A."/>
            <person name="Takano Y."/>
            <person name="Takahara H."/>
            <person name="Trail F."/>
            <person name="van der Does H.C."/>
            <person name="Voll L.M."/>
            <person name="Will I."/>
            <person name="Young S."/>
            <person name="Zeng Q."/>
            <person name="Zhang J."/>
            <person name="Zhou S."/>
            <person name="Dickman M.B."/>
            <person name="Schulze-Lefert P."/>
            <person name="Ver Loren van Themaat E."/>
            <person name="Ma L.-J."/>
            <person name="Vaillancourt L.J."/>
        </authorList>
    </citation>
    <scope>NUCLEOTIDE SEQUENCE [LARGE SCALE GENOMIC DNA]</scope>
    <source>
        <strain evidence="2">M1.001 / M2 / FGSC 10212</strain>
    </source>
</reference>
<dbReference type="EMBL" id="GG697409">
    <property type="protein sequence ID" value="EFQ36113.1"/>
    <property type="molecule type" value="Genomic_DNA"/>
</dbReference>
<evidence type="ECO:0000313" key="2">
    <source>
        <dbReference type="Proteomes" id="UP000008782"/>
    </source>
</evidence>
<organism evidence="2">
    <name type="scientific">Colletotrichum graminicola (strain M1.001 / M2 / FGSC 10212)</name>
    <name type="common">Maize anthracnose fungus</name>
    <name type="synonym">Glomerella graminicola</name>
    <dbReference type="NCBI Taxonomy" id="645133"/>
    <lineage>
        <taxon>Eukaryota</taxon>
        <taxon>Fungi</taxon>
        <taxon>Dikarya</taxon>
        <taxon>Ascomycota</taxon>
        <taxon>Pezizomycotina</taxon>
        <taxon>Sordariomycetes</taxon>
        <taxon>Hypocreomycetidae</taxon>
        <taxon>Glomerellales</taxon>
        <taxon>Glomerellaceae</taxon>
        <taxon>Colletotrichum</taxon>
        <taxon>Colletotrichum graminicola species complex</taxon>
    </lineage>
</organism>
<proteinExistence type="predicted"/>
<evidence type="ECO:0000313" key="1">
    <source>
        <dbReference type="EMBL" id="EFQ36113.1"/>
    </source>
</evidence>
<gene>
    <name evidence="1" type="ORF">GLRG_11257</name>
</gene>
<keyword evidence="2" id="KW-1185">Reference proteome</keyword>
<name>E3QZ25_COLGM</name>
<accession>E3QZ25</accession>
<dbReference type="RefSeq" id="XP_008100133.1">
    <property type="nucleotide sequence ID" value="XM_008101942.1"/>
</dbReference>
<protein>
    <submittedName>
        <fullName evidence="1">Uncharacterized protein</fullName>
    </submittedName>
</protein>
<dbReference type="VEuPathDB" id="FungiDB:GLRG_11257"/>
<dbReference type="HOGENOM" id="CLU_2687689_0_0_1"/>
<dbReference type="Proteomes" id="UP000008782">
    <property type="component" value="Unassembled WGS sequence"/>
</dbReference>
<dbReference type="GeneID" id="24416622"/>
<sequence length="74" mass="7644">MAILPKLRAKRQGTLVSLTSSVLANQLGGRNELLRIAVLSWACRVRGLASPSVALLAVSCLGSIVNGWAAATTA</sequence>